<reference evidence="2 3" key="1">
    <citation type="journal article" date="2015" name="Genome Biol. Evol.">
        <title>Comparative Genomics of a Bacterivorous Green Alga Reveals Evolutionary Causalities and Consequences of Phago-Mixotrophic Mode of Nutrition.</title>
        <authorList>
            <person name="Burns J.A."/>
            <person name="Paasch A."/>
            <person name="Narechania A."/>
            <person name="Kim E."/>
        </authorList>
    </citation>
    <scope>NUCLEOTIDE SEQUENCE [LARGE SCALE GENOMIC DNA]</scope>
    <source>
        <strain evidence="2 3">PLY_AMNH</strain>
    </source>
</reference>
<evidence type="ECO:0000313" key="3">
    <source>
        <dbReference type="Proteomes" id="UP001190700"/>
    </source>
</evidence>
<dbReference type="AlphaFoldDB" id="A0AAE0CAJ2"/>
<comment type="caution">
    <text evidence="2">The sequence shown here is derived from an EMBL/GenBank/DDBJ whole genome shotgun (WGS) entry which is preliminary data.</text>
</comment>
<gene>
    <name evidence="2" type="ORF">CYMTET_40088</name>
</gene>
<evidence type="ECO:0000256" key="1">
    <source>
        <dbReference type="SAM" id="MobiDB-lite"/>
    </source>
</evidence>
<accession>A0AAE0CAJ2</accession>
<feature type="region of interest" description="Disordered" evidence="1">
    <location>
        <begin position="214"/>
        <end position="252"/>
    </location>
</feature>
<sequence length="252" mass="25789">PYPLGAGHAGLEPVLSAGSCPVGAGAPPVCGISLPVAPFITLLPGRLCPELAGPFNGGCRLGLDPGSCGRRRDLPQACHGVGSVLPRHGPNPLAVPAAIAAVTVSDDDAVRVQDLDRASRLRGGFAALAARAPAAHLQASCATYEAMEVETLDHLRGVWEEDDMVAQQHGCGELRPAYAAELQAHGDAATPASTRGAELQAHGDAAARVHMPWGCSSPAREQHEDNRHGGGRDALARPPGSIDPPPKQSVAA</sequence>
<feature type="compositionally biased region" description="Basic and acidic residues" evidence="1">
    <location>
        <begin position="220"/>
        <end position="235"/>
    </location>
</feature>
<evidence type="ECO:0000313" key="2">
    <source>
        <dbReference type="EMBL" id="KAK3250535.1"/>
    </source>
</evidence>
<name>A0AAE0CAJ2_9CHLO</name>
<dbReference type="Proteomes" id="UP001190700">
    <property type="component" value="Unassembled WGS sequence"/>
</dbReference>
<keyword evidence="3" id="KW-1185">Reference proteome</keyword>
<proteinExistence type="predicted"/>
<feature type="compositionally biased region" description="Pro residues" evidence="1">
    <location>
        <begin position="241"/>
        <end position="252"/>
    </location>
</feature>
<organism evidence="2 3">
    <name type="scientific">Cymbomonas tetramitiformis</name>
    <dbReference type="NCBI Taxonomy" id="36881"/>
    <lineage>
        <taxon>Eukaryota</taxon>
        <taxon>Viridiplantae</taxon>
        <taxon>Chlorophyta</taxon>
        <taxon>Pyramimonadophyceae</taxon>
        <taxon>Pyramimonadales</taxon>
        <taxon>Pyramimonadaceae</taxon>
        <taxon>Cymbomonas</taxon>
    </lineage>
</organism>
<dbReference type="EMBL" id="LGRX02026648">
    <property type="protein sequence ID" value="KAK3250535.1"/>
    <property type="molecule type" value="Genomic_DNA"/>
</dbReference>
<feature type="non-terminal residue" evidence="2">
    <location>
        <position position="1"/>
    </location>
</feature>
<protein>
    <submittedName>
        <fullName evidence="2">Uncharacterized protein</fullName>
    </submittedName>
</protein>